<evidence type="ECO:0000313" key="9">
    <source>
        <dbReference type="EMBL" id="KAF2494403.1"/>
    </source>
</evidence>
<dbReference type="InterPro" id="IPR038716">
    <property type="entry name" value="P1/P2_N_sf"/>
</dbReference>
<dbReference type="Gene3D" id="1.10.10.1410">
    <property type="match status" value="1"/>
</dbReference>
<dbReference type="GO" id="GO:0043021">
    <property type="term" value="F:ribonucleoprotein complex binding"/>
    <property type="evidence" value="ECO:0007669"/>
    <property type="project" value="TreeGrafter"/>
</dbReference>
<dbReference type="Proteomes" id="UP000799750">
    <property type="component" value="Unassembled WGS sequence"/>
</dbReference>
<feature type="compositionally biased region" description="Gly residues" evidence="8">
    <location>
        <begin position="68"/>
        <end position="77"/>
    </location>
</feature>
<dbReference type="FunFam" id="1.10.10.1410:FF:000001">
    <property type="entry name" value="60S acidic ribosomal protein P1"/>
    <property type="match status" value="1"/>
</dbReference>
<reference evidence="9" key="1">
    <citation type="journal article" date="2020" name="Stud. Mycol.">
        <title>101 Dothideomycetes genomes: a test case for predicting lifestyles and emergence of pathogens.</title>
        <authorList>
            <person name="Haridas S."/>
            <person name="Albert R."/>
            <person name="Binder M."/>
            <person name="Bloem J."/>
            <person name="Labutti K."/>
            <person name="Salamov A."/>
            <person name="Andreopoulos B."/>
            <person name="Baker S."/>
            <person name="Barry K."/>
            <person name="Bills G."/>
            <person name="Bluhm B."/>
            <person name="Cannon C."/>
            <person name="Castanera R."/>
            <person name="Culley D."/>
            <person name="Daum C."/>
            <person name="Ezra D."/>
            <person name="Gonzalez J."/>
            <person name="Henrissat B."/>
            <person name="Kuo A."/>
            <person name="Liang C."/>
            <person name="Lipzen A."/>
            <person name="Lutzoni F."/>
            <person name="Magnuson J."/>
            <person name="Mondo S."/>
            <person name="Nolan M."/>
            <person name="Ohm R."/>
            <person name="Pangilinan J."/>
            <person name="Park H.-J."/>
            <person name="Ramirez L."/>
            <person name="Alfaro M."/>
            <person name="Sun H."/>
            <person name="Tritt A."/>
            <person name="Yoshinaga Y."/>
            <person name="Zwiers L.-H."/>
            <person name="Turgeon B."/>
            <person name="Goodwin S."/>
            <person name="Spatafora J."/>
            <person name="Crous P."/>
            <person name="Grigoriev I."/>
        </authorList>
    </citation>
    <scope>NUCLEOTIDE SEQUENCE</scope>
    <source>
        <strain evidence="9">CBS 269.34</strain>
    </source>
</reference>
<comment type="subunit">
    <text evidence="3">P1 and P2 exist as dimers at the large ribosomal subunit.</text>
</comment>
<keyword evidence="10" id="KW-1185">Reference proteome</keyword>
<dbReference type="CDD" id="cd05831">
    <property type="entry name" value="Ribosomal_P1"/>
    <property type="match status" value="1"/>
</dbReference>
<name>A0A6A6QRM3_9PEZI</name>
<dbReference type="GO" id="GO:0002181">
    <property type="term" value="P:cytoplasmic translation"/>
    <property type="evidence" value="ECO:0007669"/>
    <property type="project" value="TreeGrafter"/>
</dbReference>
<evidence type="ECO:0000313" key="10">
    <source>
        <dbReference type="Proteomes" id="UP000799750"/>
    </source>
</evidence>
<dbReference type="GO" id="GO:0022625">
    <property type="term" value="C:cytosolic large ribosomal subunit"/>
    <property type="evidence" value="ECO:0007669"/>
    <property type="project" value="TreeGrafter"/>
</dbReference>
<evidence type="ECO:0000256" key="1">
    <source>
        <dbReference type="ARBA" id="ARBA00003362"/>
    </source>
</evidence>
<feature type="compositionally biased region" description="Acidic residues" evidence="8">
    <location>
        <begin position="82"/>
        <end position="106"/>
    </location>
</feature>
<evidence type="ECO:0000256" key="5">
    <source>
        <dbReference type="ARBA" id="ARBA00023274"/>
    </source>
</evidence>
<comment type="similarity">
    <text evidence="2">Belongs to the eukaryotic ribosomal protein P1/P2 family.</text>
</comment>
<protein>
    <recommendedName>
        <fullName evidence="6">Large ribosomal subunit protein P1</fullName>
    </recommendedName>
    <alternativeName>
        <fullName evidence="7">60S acidic ribosomal protein P1</fullName>
    </alternativeName>
</protein>
<evidence type="ECO:0000256" key="4">
    <source>
        <dbReference type="ARBA" id="ARBA00022980"/>
    </source>
</evidence>
<sequence length="115" mass="11809">MCTTTNPETATAYAALILADAEVAITAEKMMTLIRAAGVQDVEPIWGSLFAKALEGRDVKELMLRVPAGGGEGGGGDGGKDEGEEEGEGVEEDVAVEGSRDDDSEDGGGIFGLFD</sequence>
<comment type="function">
    <text evidence="1">Plays an important role in the elongation step of protein synthesis.</text>
</comment>
<evidence type="ECO:0000256" key="7">
    <source>
        <dbReference type="ARBA" id="ARBA00042918"/>
    </source>
</evidence>
<evidence type="ECO:0000256" key="8">
    <source>
        <dbReference type="SAM" id="MobiDB-lite"/>
    </source>
</evidence>
<proteinExistence type="inferred from homology"/>
<keyword evidence="5" id="KW-0687">Ribonucleoprotein</keyword>
<accession>A0A6A6QRM3</accession>
<dbReference type="PANTHER" id="PTHR45696">
    <property type="entry name" value="60S ACIDIC RIBOSOMAL PROTEIN P1"/>
    <property type="match status" value="1"/>
</dbReference>
<dbReference type="GO" id="GO:0030295">
    <property type="term" value="F:protein kinase activator activity"/>
    <property type="evidence" value="ECO:0007669"/>
    <property type="project" value="TreeGrafter"/>
</dbReference>
<feature type="region of interest" description="Disordered" evidence="8">
    <location>
        <begin position="66"/>
        <end position="115"/>
    </location>
</feature>
<dbReference type="AlphaFoldDB" id="A0A6A6QRM3"/>
<keyword evidence="4" id="KW-0689">Ribosomal protein</keyword>
<evidence type="ECO:0000256" key="3">
    <source>
        <dbReference type="ARBA" id="ARBA00011266"/>
    </source>
</evidence>
<dbReference type="EMBL" id="MU004190">
    <property type="protein sequence ID" value="KAF2494403.1"/>
    <property type="molecule type" value="Genomic_DNA"/>
</dbReference>
<dbReference type="PANTHER" id="PTHR45696:SF10">
    <property type="entry name" value="LARGE RIBOSOMAL SUBUNIT PROTEIN P1"/>
    <property type="match status" value="1"/>
</dbReference>
<dbReference type="GO" id="GO:0003735">
    <property type="term" value="F:structural constituent of ribosome"/>
    <property type="evidence" value="ECO:0007669"/>
    <property type="project" value="TreeGrafter"/>
</dbReference>
<evidence type="ECO:0000256" key="2">
    <source>
        <dbReference type="ARBA" id="ARBA00005436"/>
    </source>
</evidence>
<dbReference type="OrthoDB" id="2194681at2759"/>
<organism evidence="9 10">
    <name type="scientific">Lophium mytilinum</name>
    <dbReference type="NCBI Taxonomy" id="390894"/>
    <lineage>
        <taxon>Eukaryota</taxon>
        <taxon>Fungi</taxon>
        <taxon>Dikarya</taxon>
        <taxon>Ascomycota</taxon>
        <taxon>Pezizomycotina</taxon>
        <taxon>Dothideomycetes</taxon>
        <taxon>Pleosporomycetidae</taxon>
        <taxon>Mytilinidiales</taxon>
        <taxon>Mytilinidiaceae</taxon>
        <taxon>Lophium</taxon>
    </lineage>
</organism>
<evidence type="ECO:0000256" key="6">
    <source>
        <dbReference type="ARBA" id="ARBA00041116"/>
    </source>
</evidence>
<gene>
    <name evidence="9" type="ORF">BU16DRAFT_618519</name>
</gene>
<dbReference type="Pfam" id="PF00428">
    <property type="entry name" value="Ribosomal_60s"/>
    <property type="match status" value="1"/>
</dbReference>